<evidence type="ECO:0008006" key="3">
    <source>
        <dbReference type="Google" id="ProtNLM"/>
    </source>
</evidence>
<dbReference type="EMBL" id="LR699119">
    <property type="protein sequence ID" value="VVC74877.1"/>
    <property type="molecule type" value="Genomic_DNA"/>
</dbReference>
<name>A0A5E4PEM6_9COXI</name>
<protein>
    <recommendedName>
        <fullName evidence="3">F-box domain-containing protein</fullName>
    </recommendedName>
</protein>
<evidence type="ECO:0000313" key="1">
    <source>
        <dbReference type="EMBL" id="VVC74877.1"/>
    </source>
</evidence>
<dbReference type="KEGG" id="asip:AQUSIP_01510"/>
<reference evidence="1 2" key="1">
    <citation type="submission" date="2019-08" db="EMBL/GenBank/DDBJ databases">
        <authorList>
            <person name="Guy L."/>
        </authorList>
    </citation>
    <scope>NUCLEOTIDE SEQUENCE [LARGE SCALE GENOMIC DNA]</scope>
    <source>
        <strain evidence="1 2">SGT-108</strain>
    </source>
</reference>
<sequence length="287" mass="32217">MLRRRRPFRHQEDIAASSVAANRPVSAAVSFPQIEPPPSNPFAIFPNEVTQHIFQFFNNSELPVTVNRQFLFNANEVKKMRAHYFFKRYLENQLDLDMATTGKILSTLKTICDYSKFCITSGMSPAEKQARQAVLLLMTMQIMEHSTRNDIVRYLLPRGVMQPIILPDGDGDFNVIEEHTPISSQEVADYKCLLLKGNIRVLLGPDAACPVALSCEDLLSRLRQMSAACPETVSPGFSSFLMFCAPANPFPKLLREAVAHTLTEIRSHTDQTSHRIAMSDHAHTPSA</sequence>
<dbReference type="AlphaFoldDB" id="A0A5E4PEM6"/>
<dbReference type="RefSeq" id="WP_148337680.1">
    <property type="nucleotide sequence ID" value="NZ_LR699119.1"/>
</dbReference>
<proteinExistence type="predicted"/>
<organism evidence="1 2">
    <name type="scientific">Aquicella siphonis</name>
    <dbReference type="NCBI Taxonomy" id="254247"/>
    <lineage>
        <taxon>Bacteria</taxon>
        <taxon>Pseudomonadati</taxon>
        <taxon>Pseudomonadota</taxon>
        <taxon>Gammaproteobacteria</taxon>
        <taxon>Legionellales</taxon>
        <taxon>Coxiellaceae</taxon>
        <taxon>Aquicella</taxon>
    </lineage>
</organism>
<gene>
    <name evidence="1" type="ORF">AQUSIP_01510</name>
</gene>
<evidence type="ECO:0000313" key="2">
    <source>
        <dbReference type="Proteomes" id="UP000324194"/>
    </source>
</evidence>
<dbReference type="Proteomes" id="UP000324194">
    <property type="component" value="Chromosome 1"/>
</dbReference>
<accession>A0A5E4PEM6</accession>
<keyword evidence="2" id="KW-1185">Reference proteome</keyword>